<sequence>MTMAHRQHRIRRATKQIAAATTAIVCTATLAVGTATTSFAQDADATQPQTTVTTDGNANGGDQDNDATVTYDANETSSESDDRSDAQEPSQYDGNADDTTGDGTTDDGTTDDNDTADANDGSTDGSTTGTEDSTGSEDGTGDAETGNDDSDKDTDKSDTDKDSKDDKDATDKPASKPEQKPTTKPTKPAAKPKPEGSVDMYRLYNPNTGEHLYTKNAYERDNLQAHDWSYEGIGWRAPVTSSTPVYRLYNPNAGTHHYTVNGHEKDNLVRHGWRYEGIGWYSSDHNRAYPLYRQYNPRNGAHNYTLNGNEAKQLVSRGWRNEGIAWYGVSGAGKSQATVFAHNVAWAGQGLNNCAPTSGFMIFRAAHKTRSANGTPLSIGAMETYMKQRWDGADFYNIVAGMNNWVGRNAFVAVERPTYAVTKQLVRRSYDAGYAPLLNEGERRGGPHLNGHNNGTFDHAIVVDKYNSYTGTVTIVDPLTPVKSKYSLQWLNDTFLQNSVIGDHAGIIAPR</sequence>
<feature type="region of interest" description="Disordered" evidence="1">
    <location>
        <begin position="42"/>
        <end position="199"/>
    </location>
</feature>
<dbReference type="Proteomes" id="UP000029108">
    <property type="component" value="Unassembled WGS sequence"/>
</dbReference>
<dbReference type="RefSeq" id="WP_051923966.1">
    <property type="nucleotide sequence ID" value="NZ_JDUU01000016.1"/>
</dbReference>
<evidence type="ECO:0000256" key="1">
    <source>
        <dbReference type="SAM" id="MobiDB-lite"/>
    </source>
</evidence>
<evidence type="ECO:0000259" key="3">
    <source>
        <dbReference type="Pfam" id="PF18885"/>
    </source>
</evidence>
<gene>
    <name evidence="4" type="ORF">BBIA_0070</name>
</gene>
<feature type="compositionally biased region" description="Low complexity" evidence="1">
    <location>
        <begin position="53"/>
        <end position="68"/>
    </location>
</feature>
<feature type="compositionally biased region" description="Acidic residues" evidence="1">
    <location>
        <begin position="139"/>
        <end position="152"/>
    </location>
</feature>
<feature type="compositionally biased region" description="Basic and acidic residues" evidence="1">
    <location>
        <begin position="153"/>
        <end position="181"/>
    </location>
</feature>
<evidence type="ECO:0000256" key="2">
    <source>
        <dbReference type="SAM" id="SignalP"/>
    </source>
</evidence>
<feature type="signal peptide" evidence="2">
    <location>
        <begin position="1"/>
        <end position="40"/>
    </location>
</feature>
<dbReference type="Pfam" id="PF18885">
    <property type="entry name" value="DUF5648"/>
    <property type="match status" value="1"/>
</dbReference>
<dbReference type="AlphaFoldDB" id="A0A086ZN38"/>
<feature type="chain" id="PRO_5001818025" evidence="2">
    <location>
        <begin position="41"/>
        <end position="511"/>
    </location>
</feature>
<proteinExistence type="predicted"/>
<feature type="compositionally biased region" description="Polar residues" evidence="1">
    <location>
        <begin position="42"/>
        <end position="52"/>
    </location>
</feature>
<dbReference type="eggNOG" id="COG3757">
    <property type="taxonomic scope" value="Bacteria"/>
</dbReference>
<protein>
    <submittedName>
        <fullName evidence="4">Peptidase</fullName>
    </submittedName>
</protein>
<name>A0A086ZN38_9BIFI</name>
<reference evidence="4 5" key="1">
    <citation type="submission" date="2014-03" db="EMBL/GenBank/DDBJ databases">
        <title>Genomics of Bifidobacteria.</title>
        <authorList>
            <person name="Ventura M."/>
            <person name="Milani C."/>
            <person name="Lugli G.A."/>
        </authorList>
    </citation>
    <scope>NUCLEOTIDE SEQUENCE [LARGE SCALE GENOMIC DNA]</scope>
    <source>
        <strain evidence="4 5">DSM 23969</strain>
    </source>
</reference>
<dbReference type="InterPro" id="IPR043708">
    <property type="entry name" value="DUF5648"/>
</dbReference>
<accession>A0A086ZN38</accession>
<dbReference type="EMBL" id="JGYN01000030">
    <property type="protein sequence ID" value="KFI47938.1"/>
    <property type="molecule type" value="Genomic_DNA"/>
</dbReference>
<organism evidence="4 5">
    <name type="scientific">Bifidobacterium biavatii DSM 23969</name>
    <dbReference type="NCBI Taxonomy" id="1437608"/>
    <lineage>
        <taxon>Bacteria</taxon>
        <taxon>Bacillati</taxon>
        <taxon>Actinomycetota</taxon>
        <taxon>Actinomycetes</taxon>
        <taxon>Bifidobacteriales</taxon>
        <taxon>Bifidobacteriaceae</taxon>
        <taxon>Bifidobacterium</taxon>
    </lineage>
</organism>
<dbReference type="STRING" id="1437608.GCA_000771645_00782"/>
<keyword evidence="2" id="KW-0732">Signal</keyword>
<feature type="compositionally biased region" description="Acidic residues" evidence="1">
    <location>
        <begin position="95"/>
        <end position="117"/>
    </location>
</feature>
<keyword evidence="5" id="KW-1185">Reference proteome</keyword>
<comment type="caution">
    <text evidence="4">The sequence shown here is derived from an EMBL/GenBank/DDBJ whole genome shotgun (WGS) entry which is preliminary data.</text>
</comment>
<feature type="domain" description="DUF5648" evidence="3">
    <location>
        <begin position="200"/>
        <end position="328"/>
    </location>
</feature>
<feature type="compositionally biased region" description="Low complexity" evidence="1">
    <location>
        <begin position="118"/>
        <end position="137"/>
    </location>
</feature>
<evidence type="ECO:0000313" key="5">
    <source>
        <dbReference type="Proteomes" id="UP000029108"/>
    </source>
</evidence>
<evidence type="ECO:0000313" key="4">
    <source>
        <dbReference type="EMBL" id="KFI47938.1"/>
    </source>
</evidence>